<comment type="catalytic activity">
    <reaction evidence="16">
        <text>Preferential cleavage: (Ac)2-L-Lys-D-Ala-|-D-Ala. Also transpeptidation of peptidyl-alanyl moieties that are N-acyl substituents of D-alanine.</text>
        <dbReference type="EC" id="3.4.16.4"/>
    </reaction>
</comment>
<comment type="subcellular location">
    <subcellularLocation>
        <location evidence="1">Cell membrane</location>
    </subcellularLocation>
</comment>
<evidence type="ECO:0000256" key="13">
    <source>
        <dbReference type="ARBA" id="ARBA00023136"/>
    </source>
</evidence>
<dbReference type="InterPro" id="IPR001460">
    <property type="entry name" value="PCN-bd_Tpept"/>
</dbReference>
<dbReference type="GO" id="GO:0006508">
    <property type="term" value="P:proteolysis"/>
    <property type="evidence" value="ECO:0007669"/>
    <property type="project" value="UniProtKB-KW"/>
</dbReference>
<dbReference type="PANTHER" id="PTHR32282:SF11">
    <property type="entry name" value="PENICILLIN-BINDING PROTEIN 1B"/>
    <property type="match status" value="1"/>
</dbReference>
<evidence type="ECO:0000256" key="10">
    <source>
        <dbReference type="ARBA" id="ARBA00022801"/>
    </source>
</evidence>
<evidence type="ECO:0000256" key="5">
    <source>
        <dbReference type="ARBA" id="ARBA00022475"/>
    </source>
</evidence>
<evidence type="ECO:0000256" key="7">
    <source>
        <dbReference type="ARBA" id="ARBA00022670"/>
    </source>
</evidence>
<comment type="caution">
    <text evidence="21">The sequence shown here is derived from an EMBL/GenBank/DDBJ whole genome shotgun (WGS) entry which is preliminary data.</text>
</comment>
<dbReference type="Pfam" id="PF00912">
    <property type="entry name" value="Transgly"/>
    <property type="match status" value="1"/>
</dbReference>
<dbReference type="EMBL" id="WBVQ01000002">
    <property type="protein sequence ID" value="KAB2816394.1"/>
    <property type="molecule type" value="Genomic_DNA"/>
</dbReference>
<keyword evidence="8" id="KW-0328">Glycosyltransferase</keyword>
<accession>A0A6L3ZGB0</accession>
<keyword evidence="7" id="KW-0645">Protease</keyword>
<keyword evidence="10" id="KW-0378">Hydrolase</keyword>
<evidence type="ECO:0000259" key="20">
    <source>
        <dbReference type="Pfam" id="PF00912"/>
    </source>
</evidence>
<evidence type="ECO:0000256" key="15">
    <source>
        <dbReference type="ARBA" id="ARBA00023316"/>
    </source>
</evidence>
<dbReference type="SUPFAM" id="SSF53955">
    <property type="entry name" value="Lysozyme-like"/>
    <property type="match status" value="1"/>
</dbReference>
<dbReference type="GO" id="GO:0008955">
    <property type="term" value="F:peptidoglycan glycosyltransferase activity"/>
    <property type="evidence" value="ECO:0007669"/>
    <property type="project" value="UniProtKB-EC"/>
</dbReference>
<evidence type="ECO:0000313" key="21">
    <source>
        <dbReference type="EMBL" id="KAB2816394.1"/>
    </source>
</evidence>
<feature type="domain" description="Glycosyl transferase family 51" evidence="20">
    <location>
        <begin position="69"/>
        <end position="244"/>
    </location>
</feature>
<evidence type="ECO:0000313" key="22">
    <source>
        <dbReference type="Proteomes" id="UP000484164"/>
    </source>
</evidence>
<keyword evidence="13 18" id="KW-0472">Membrane</keyword>
<proteinExistence type="inferred from homology"/>
<reference evidence="21 22" key="1">
    <citation type="submission" date="2019-10" db="EMBL/GenBank/DDBJ databases">
        <title>Genome sequence of Phaeocystidibacter marisrubri JCM30614 (type strain).</title>
        <authorList>
            <person name="Bowman J.P."/>
        </authorList>
    </citation>
    <scope>NUCLEOTIDE SEQUENCE [LARGE SCALE GENOMIC DNA]</scope>
    <source>
        <strain evidence="21 22">JCM 30614</strain>
    </source>
</reference>
<dbReference type="GO" id="GO:0005886">
    <property type="term" value="C:plasma membrane"/>
    <property type="evidence" value="ECO:0007669"/>
    <property type="project" value="UniProtKB-SubCell"/>
</dbReference>
<dbReference type="AlphaFoldDB" id="A0A6L3ZGB0"/>
<keyword evidence="18" id="KW-0812">Transmembrane</keyword>
<sequence length="769" mass="86877">MAESKKKKVDNDFRKYVKWLWLLFLSPAIGIAACVLLARFGAFGPLPSTEEIANPQSFLASQIISSDNELLGTFFRENRTHAEFENLPSELVNALIATEDERFREHSGIDFRSLARAVLKGGSNGGGSTLTQQLAKQLFSDDFDNVGKIERVMQKFKEWVIATQLEERYTKEEIITLYLNQFDFTYNAVGINSAARTYFNCVPDSLKLHQSAMLVGMVKNPSLYNPLRFPENAMNRRNTVFHQMERNGLLTSEEVDSLSALPFDLEFNRSSHDRGLAPYFREYVRAYMKDWVKEHKKPDGSEYNIYTEGLRIYTTLDSRMQRYAEEAVQEHMSNLQRVFQEVDGDRRDFPFYFSGNSQSQINGVLNSAMKQTQRYRTLKRQGVSEDSIKTVFNTPIPLEVFSWNGPLDTVMSPLDSIRWMKSIYQVGMMSVDPQTGAIKTWVGGVDYRYFKYDHVNQGRRQVGSTFKPFVYATAIEQKHYSPCMLVPNVLTCIERGQFGLMEDWCPKNSGDEYGGVVTLKHGLAHSMNTITTYLMKQTGPEPVIRLARRMGIKADIPVAPSIALGTVDLSVYEMVGSYTTFANKGNYTAPIFITRIEDKNGVVLQEFHTQQERVMSEEDAYAIVNLMTGVTEAGTGVRLRGGGSRPAYERGAVTGYPWTFTNEIAGKTGTTQNQSDGWFMGMVPNLITGVWTGCEDRSAHFRSITFGQGATTALPVWALFMKKCYADPDLNVSQEDFAKPDYPMTIELNCDRYNSTRSGNSGLPGGDEF</sequence>
<dbReference type="InterPro" id="IPR036950">
    <property type="entry name" value="PBP_transglycosylase"/>
</dbReference>
<dbReference type="GO" id="GO:0071555">
    <property type="term" value="P:cell wall organization"/>
    <property type="evidence" value="ECO:0007669"/>
    <property type="project" value="UniProtKB-KW"/>
</dbReference>
<evidence type="ECO:0000256" key="4">
    <source>
        <dbReference type="ARBA" id="ARBA00007739"/>
    </source>
</evidence>
<dbReference type="GO" id="GO:0008360">
    <property type="term" value="P:regulation of cell shape"/>
    <property type="evidence" value="ECO:0007669"/>
    <property type="project" value="UniProtKB-KW"/>
</dbReference>
<evidence type="ECO:0000256" key="8">
    <source>
        <dbReference type="ARBA" id="ARBA00022676"/>
    </source>
</evidence>
<dbReference type="GO" id="GO:0009252">
    <property type="term" value="P:peptidoglycan biosynthetic process"/>
    <property type="evidence" value="ECO:0007669"/>
    <property type="project" value="UniProtKB-KW"/>
</dbReference>
<dbReference type="Gene3D" id="1.10.3810.10">
    <property type="entry name" value="Biosynthetic peptidoglycan transglycosylase-like"/>
    <property type="match status" value="1"/>
</dbReference>
<dbReference type="RefSeq" id="WP_151693821.1">
    <property type="nucleotide sequence ID" value="NZ_BMGX01000001.1"/>
</dbReference>
<keyword evidence="11" id="KW-0133">Cell shape</keyword>
<evidence type="ECO:0000256" key="3">
    <source>
        <dbReference type="ARBA" id="ARBA00007090"/>
    </source>
</evidence>
<keyword evidence="15" id="KW-0961">Cell wall biogenesis/degradation</keyword>
<evidence type="ECO:0000256" key="2">
    <source>
        <dbReference type="ARBA" id="ARBA00004752"/>
    </source>
</evidence>
<feature type="domain" description="Penicillin-binding protein transpeptidase" evidence="19">
    <location>
        <begin position="430"/>
        <end position="684"/>
    </location>
</feature>
<keyword evidence="18" id="KW-1133">Transmembrane helix</keyword>
<evidence type="ECO:0000256" key="14">
    <source>
        <dbReference type="ARBA" id="ARBA00023268"/>
    </source>
</evidence>
<keyword evidence="12" id="KW-0573">Peptidoglycan synthesis</keyword>
<dbReference type="GO" id="GO:0008658">
    <property type="term" value="F:penicillin binding"/>
    <property type="evidence" value="ECO:0007669"/>
    <property type="project" value="InterPro"/>
</dbReference>
<comment type="similarity">
    <text evidence="3">In the C-terminal section; belongs to the transpeptidase family.</text>
</comment>
<keyword evidence="22" id="KW-1185">Reference proteome</keyword>
<dbReference type="PANTHER" id="PTHR32282">
    <property type="entry name" value="BINDING PROTEIN TRANSPEPTIDASE, PUTATIVE-RELATED"/>
    <property type="match status" value="1"/>
</dbReference>
<evidence type="ECO:0000256" key="6">
    <source>
        <dbReference type="ARBA" id="ARBA00022645"/>
    </source>
</evidence>
<dbReference type="SUPFAM" id="SSF56601">
    <property type="entry name" value="beta-lactamase/transpeptidase-like"/>
    <property type="match status" value="1"/>
</dbReference>
<keyword evidence="14" id="KW-0511">Multifunctional enzyme</keyword>
<keyword evidence="9" id="KW-0808">Transferase</keyword>
<evidence type="ECO:0000256" key="1">
    <source>
        <dbReference type="ARBA" id="ARBA00004236"/>
    </source>
</evidence>
<evidence type="ECO:0000256" key="18">
    <source>
        <dbReference type="SAM" id="Phobius"/>
    </source>
</evidence>
<evidence type="ECO:0000256" key="12">
    <source>
        <dbReference type="ARBA" id="ARBA00022984"/>
    </source>
</evidence>
<dbReference type="OrthoDB" id="9766909at2"/>
<dbReference type="InterPro" id="IPR050396">
    <property type="entry name" value="Glycosyltr_51/Transpeptidase"/>
</dbReference>
<evidence type="ECO:0000256" key="17">
    <source>
        <dbReference type="ARBA" id="ARBA00049902"/>
    </source>
</evidence>
<keyword evidence="6" id="KW-0121">Carboxypeptidase</keyword>
<evidence type="ECO:0000256" key="11">
    <source>
        <dbReference type="ARBA" id="ARBA00022960"/>
    </source>
</evidence>
<evidence type="ECO:0000256" key="9">
    <source>
        <dbReference type="ARBA" id="ARBA00022679"/>
    </source>
</evidence>
<organism evidence="21 22">
    <name type="scientific">Phaeocystidibacter marisrubri</name>
    <dbReference type="NCBI Taxonomy" id="1577780"/>
    <lineage>
        <taxon>Bacteria</taxon>
        <taxon>Pseudomonadati</taxon>
        <taxon>Bacteroidota</taxon>
        <taxon>Flavobacteriia</taxon>
        <taxon>Flavobacteriales</taxon>
        <taxon>Phaeocystidibacteraceae</taxon>
        <taxon>Phaeocystidibacter</taxon>
    </lineage>
</organism>
<dbReference type="Proteomes" id="UP000484164">
    <property type="component" value="Unassembled WGS sequence"/>
</dbReference>
<feature type="transmembrane region" description="Helical" evidence="18">
    <location>
        <begin position="20"/>
        <end position="42"/>
    </location>
</feature>
<dbReference type="Gene3D" id="3.40.710.10">
    <property type="entry name" value="DD-peptidase/beta-lactamase superfamily"/>
    <property type="match status" value="2"/>
</dbReference>
<evidence type="ECO:0000256" key="16">
    <source>
        <dbReference type="ARBA" id="ARBA00034000"/>
    </source>
</evidence>
<comment type="similarity">
    <text evidence="4">In the N-terminal section; belongs to the glycosyltransferase 51 family.</text>
</comment>
<keyword evidence="5" id="KW-1003">Cell membrane</keyword>
<evidence type="ECO:0000259" key="19">
    <source>
        <dbReference type="Pfam" id="PF00905"/>
    </source>
</evidence>
<dbReference type="GO" id="GO:0009002">
    <property type="term" value="F:serine-type D-Ala-D-Ala carboxypeptidase activity"/>
    <property type="evidence" value="ECO:0007669"/>
    <property type="project" value="UniProtKB-EC"/>
</dbReference>
<gene>
    <name evidence="21" type="ORF">F8C82_11980</name>
</gene>
<dbReference type="GO" id="GO:0030288">
    <property type="term" value="C:outer membrane-bounded periplasmic space"/>
    <property type="evidence" value="ECO:0007669"/>
    <property type="project" value="TreeGrafter"/>
</dbReference>
<dbReference type="Pfam" id="PF00905">
    <property type="entry name" value="Transpeptidase"/>
    <property type="match status" value="1"/>
</dbReference>
<dbReference type="PROSITE" id="PS51257">
    <property type="entry name" value="PROKAR_LIPOPROTEIN"/>
    <property type="match status" value="1"/>
</dbReference>
<name>A0A6L3ZGB0_9FLAO</name>
<dbReference type="InterPro" id="IPR023346">
    <property type="entry name" value="Lysozyme-like_dom_sf"/>
</dbReference>
<protein>
    <submittedName>
        <fullName evidence="21">Penicillin-binding protein</fullName>
    </submittedName>
</protein>
<dbReference type="InterPro" id="IPR012338">
    <property type="entry name" value="Beta-lactam/transpept-like"/>
</dbReference>
<comment type="pathway">
    <text evidence="2">Cell wall biogenesis; peptidoglycan biosynthesis.</text>
</comment>
<comment type="catalytic activity">
    <reaction evidence="17">
        <text>[GlcNAc-(1-&gt;4)-Mur2Ac(oyl-L-Ala-gamma-D-Glu-L-Lys-D-Ala-D-Ala)](n)-di-trans,octa-cis-undecaprenyl diphosphate + beta-D-GlcNAc-(1-&gt;4)-Mur2Ac(oyl-L-Ala-gamma-D-Glu-L-Lys-D-Ala-D-Ala)-di-trans,octa-cis-undecaprenyl diphosphate = [GlcNAc-(1-&gt;4)-Mur2Ac(oyl-L-Ala-gamma-D-Glu-L-Lys-D-Ala-D-Ala)](n+1)-di-trans,octa-cis-undecaprenyl diphosphate + di-trans,octa-cis-undecaprenyl diphosphate + H(+)</text>
        <dbReference type="Rhea" id="RHEA:23708"/>
        <dbReference type="Rhea" id="RHEA-COMP:9602"/>
        <dbReference type="Rhea" id="RHEA-COMP:9603"/>
        <dbReference type="ChEBI" id="CHEBI:15378"/>
        <dbReference type="ChEBI" id="CHEBI:58405"/>
        <dbReference type="ChEBI" id="CHEBI:60033"/>
        <dbReference type="ChEBI" id="CHEBI:78435"/>
        <dbReference type="EC" id="2.4.99.28"/>
    </reaction>
</comment>
<dbReference type="InterPro" id="IPR001264">
    <property type="entry name" value="Glyco_trans_51"/>
</dbReference>